<protein>
    <submittedName>
        <fullName evidence="4">MlaD family protein</fullName>
    </submittedName>
</protein>
<dbReference type="Proteomes" id="UP001139226">
    <property type="component" value="Unassembled WGS sequence"/>
</dbReference>
<dbReference type="InterPro" id="IPR003399">
    <property type="entry name" value="Mce/MlaD"/>
</dbReference>
<keyword evidence="5" id="KW-1185">Reference proteome</keyword>
<reference evidence="4" key="1">
    <citation type="submission" date="2022-03" db="EMBL/GenBank/DDBJ databases">
        <title>Gramella crocea sp. nov., isolated from activated sludge of a seafood processing plant.</title>
        <authorList>
            <person name="Zhang X."/>
        </authorList>
    </citation>
    <scope>NUCLEOTIDE SEQUENCE</scope>
    <source>
        <strain evidence="4">YJ019</strain>
    </source>
</reference>
<dbReference type="Pfam" id="PF02470">
    <property type="entry name" value="MlaD"/>
    <property type="match status" value="1"/>
</dbReference>
<dbReference type="EMBL" id="JAKVTV010000002">
    <property type="protein sequence ID" value="MCH4822950.1"/>
    <property type="molecule type" value="Genomic_DNA"/>
</dbReference>
<keyword evidence="2" id="KW-0472">Membrane</keyword>
<keyword evidence="2" id="KW-1133">Transmembrane helix</keyword>
<feature type="domain" description="Mce/MlaD" evidence="3">
    <location>
        <begin position="39"/>
        <end position="117"/>
    </location>
</feature>
<dbReference type="RefSeq" id="WP_240713124.1">
    <property type="nucleotide sequence ID" value="NZ_JAKVTV010000002.1"/>
</dbReference>
<name>A0A9X1V350_9FLAO</name>
<accession>A0A9X1V350</accession>
<feature type="coiled-coil region" evidence="1">
    <location>
        <begin position="190"/>
        <end position="217"/>
    </location>
</feature>
<organism evidence="4 5">
    <name type="scientific">Christiangramia lutea</name>
    <dbReference type="NCBI Taxonomy" id="1607951"/>
    <lineage>
        <taxon>Bacteria</taxon>
        <taxon>Pseudomonadati</taxon>
        <taxon>Bacteroidota</taxon>
        <taxon>Flavobacteriia</taxon>
        <taxon>Flavobacteriales</taxon>
        <taxon>Flavobacteriaceae</taxon>
        <taxon>Christiangramia</taxon>
    </lineage>
</organism>
<proteinExistence type="predicted"/>
<keyword evidence="2" id="KW-0812">Transmembrane</keyword>
<evidence type="ECO:0000256" key="1">
    <source>
        <dbReference type="SAM" id="Coils"/>
    </source>
</evidence>
<sequence>MEKTTSQKIKLGVFVVTGMLILIAALYFIGNRQHIFTRNIPVFAEFENVNGLQIGNNVRYSGINVGTVSKIRMLEESRILVQMMVEESTGSFIKKDAIATIGSDGLVGSMVVNILPGNQNLAAIIPGDTIATYSRIGADDMLSTLNVTNENAALLTSDLLKITNKILEAKGTLGVLVSDSLLAKDIKITLENLKETSAQTNRAMKKINRELSEIKLNESVAGTLLTDTISRDRIENVIKNLDSSTNSIVEIMRNVELIIEEIREGEGAFNYLTQDKELVQNLDTTMVNIKESSIKMNENMEALRHNWFFRGYFRKLEKQKRKEEKKNK</sequence>
<dbReference type="PANTHER" id="PTHR33371:SF4">
    <property type="entry name" value="INTERMEMBRANE PHOSPHOLIPID TRANSPORT SYSTEM BINDING PROTEIN MLAD"/>
    <property type="match status" value="1"/>
</dbReference>
<keyword evidence="1" id="KW-0175">Coiled coil</keyword>
<dbReference type="InterPro" id="IPR052336">
    <property type="entry name" value="MlaD_Phospholipid_Transporter"/>
</dbReference>
<gene>
    <name evidence="4" type="ORF">ML462_07160</name>
</gene>
<dbReference type="PANTHER" id="PTHR33371">
    <property type="entry name" value="INTERMEMBRANE PHOSPHOLIPID TRANSPORT SYSTEM BINDING PROTEIN MLAD-RELATED"/>
    <property type="match status" value="1"/>
</dbReference>
<evidence type="ECO:0000259" key="3">
    <source>
        <dbReference type="Pfam" id="PF02470"/>
    </source>
</evidence>
<dbReference type="AlphaFoldDB" id="A0A9X1V350"/>
<evidence type="ECO:0000313" key="5">
    <source>
        <dbReference type="Proteomes" id="UP001139226"/>
    </source>
</evidence>
<feature type="transmembrane region" description="Helical" evidence="2">
    <location>
        <begin position="12"/>
        <end position="30"/>
    </location>
</feature>
<evidence type="ECO:0000313" key="4">
    <source>
        <dbReference type="EMBL" id="MCH4822950.1"/>
    </source>
</evidence>
<comment type="caution">
    <text evidence="4">The sequence shown here is derived from an EMBL/GenBank/DDBJ whole genome shotgun (WGS) entry which is preliminary data.</text>
</comment>
<evidence type="ECO:0000256" key="2">
    <source>
        <dbReference type="SAM" id="Phobius"/>
    </source>
</evidence>